<dbReference type="Proteomes" id="UP000886865">
    <property type="component" value="Unassembled WGS sequence"/>
</dbReference>
<sequence>MSTNFNIKSFGLNVIPDLKQGKHPVQSVEKAIGDMWEPVLDYLATNENVFSGEVAQEINKINIQTMQLGTIVNADRETRNLDTKF</sequence>
<reference evidence="1" key="1">
    <citation type="submission" date="2020-10" db="EMBL/GenBank/DDBJ databases">
        <authorList>
            <person name="Gilroy R."/>
        </authorList>
    </citation>
    <scope>NUCLEOTIDE SEQUENCE</scope>
    <source>
        <strain evidence="1">CHK152-2871</strain>
    </source>
</reference>
<proteinExistence type="predicted"/>
<evidence type="ECO:0000313" key="1">
    <source>
        <dbReference type="EMBL" id="HIS75096.1"/>
    </source>
</evidence>
<reference evidence="1" key="2">
    <citation type="journal article" date="2021" name="PeerJ">
        <title>Extensive microbial diversity within the chicken gut microbiome revealed by metagenomics and culture.</title>
        <authorList>
            <person name="Gilroy R."/>
            <person name="Ravi A."/>
            <person name="Getino M."/>
            <person name="Pursley I."/>
            <person name="Horton D.L."/>
            <person name="Alikhan N.F."/>
            <person name="Baker D."/>
            <person name="Gharbi K."/>
            <person name="Hall N."/>
            <person name="Watson M."/>
            <person name="Adriaenssens E.M."/>
            <person name="Foster-Nyarko E."/>
            <person name="Jarju S."/>
            <person name="Secka A."/>
            <person name="Antonio M."/>
            <person name="Oren A."/>
            <person name="Chaudhuri R.R."/>
            <person name="La Ragione R."/>
            <person name="Hildebrand F."/>
            <person name="Pallen M.J."/>
        </authorList>
    </citation>
    <scope>NUCLEOTIDE SEQUENCE</scope>
    <source>
        <strain evidence="1">CHK152-2871</strain>
    </source>
</reference>
<name>A0A9D1JYG6_9BACT</name>
<gene>
    <name evidence="1" type="ORF">IAA86_08780</name>
</gene>
<accession>A0A9D1JYG6</accession>
<dbReference type="AlphaFoldDB" id="A0A9D1JYG6"/>
<evidence type="ECO:0000313" key="2">
    <source>
        <dbReference type="Proteomes" id="UP000886865"/>
    </source>
</evidence>
<dbReference type="EMBL" id="DVJQ01000074">
    <property type="protein sequence ID" value="HIS75096.1"/>
    <property type="molecule type" value="Genomic_DNA"/>
</dbReference>
<organism evidence="1 2">
    <name type="scientific">Candidatus Galligastranaerophilus intestinavium</name>
    <dbReference type="NCBI Taxonomy" id="2840836"/>
    <lineage>
        <taxon>Bacteria</taxon>
        <taxon>Candidatus Galligastranaerophilus</taxon>
    </lineage>
</organism>
<comment type="caution">
    <text evidence="1">The sequence shown here is derived from an EMBL/GenBank/DDBJ whole genome shotgun (WGS) entry which is preliminary data.</text>
</comment>
<protein>
    <submittedName>
        <fullName evidence="1">Uncharacterized protein</fullName>
    </submittedName>
</protein>